<dbReference type="Proteomes" id="UP001164539">
    <property type="component" value="Chromosome 11"/>
</dbReference>
<protein>
    <submittedName>
        <fullName evidence="1">Aspartyl protease family protein 2</fullName>
    </submittedName>
</protein>
<organism evidence="1 2">
    <name type="scientific">Melia azedarach</name>
    <name type="common">Chinaberry tree</name>
    <dbReference type="NCBI Taxonomy" id="155640"/>
    <lineage>
        <taxon>Eukaryota</taxon>
        <taxon>Viridiplantae</taxon>
        <taxon>Streptophyta</taxon>
        <taxon>Embryophyta</taxon>
        <taxon>Tracheophyta</taxon>
        <taxon>Spermatophyta</taxon>
        <taxon>Magnoliopsida</taxon>
        <taxon>eudicotyledons</taxon>
        <taxon>Gunneridae</taxon>
        <taxon>Pentapetalae</taxon>
        <taxon>rosids</taxon>
        <taxon>malvids</taxon>
        <taxon>Sapindales</taxon>
        <taxon>Meliaceae</taxon>
        <taxon>Melia</taxon>
    </lineage>
</organism>
<evidence type="ECO:0000313" key="1">
    <source>
        <dbReference type="EMBL" id="KAJ4705732.1"/>
    </source>
</evidence>
<keyword evidence="1" id="KW-0378">Hydrolase</keyword>
<sequence>MTEGGFISFLLMIFLLSFIQFSTIVLGIFPPQESMKMELIHRHAPQLNPRPLTQLERIKDLVHNDILRQNMISHTWRQSLNPRRKAWETHSKTNNKSRTTAIQIPLQAGRDYGTGQYFVDFKVGTPSQKFRLIVDSASELTWMTCKYHCDYNCRMKGRIEKRRVFKADLSSSFKTIPCLSDMCKIEFSNLFSLSLCPTPMTPCAYDYSYMDGSRAMGIFAKETVSVGLTNGRKAKIQEVLVGCSDSFRGQSFEKADGVLGLAYGKYSFVSKAAEKFGGKFSYCLVDHLSHKNVSNYIIFGGKKTETTLAGKMRYTKLALINPFYAVNVKEISIGDVMLKIPGEVWDGNRGGGAIVDSGTSLSFLSKPAYEPVMAELKKSVARYRRTKINGVPMEYCFNSTGFVEASIPKMVFHFTDGAKFEPHVKSYMVDVAKGVKCIGILSVNWPGISNIGNIMQQNHFWEFDLTEGKLGFAPSTCT</sequence>
<accession>A0ACC1X465</accession>
<name>A0ACC1X465_MELAZ</name>
<keyword evidence="2" id="KW-1185">Reference proteome</keyword>
<keyword evidence="1" id="KW-0645">Protease</keyword>
<evidence type="ECO:0000313" key="2">
    <source>
        <dbReference type="Proteomes" id="UP001164539"/>
    </source>
</evidence>
<gene>
    <name evidence="1" type="ORF">OWV82_019483</name>
</gene>
<reference evidence="1 2" key="1">
    <citation type="journal article" date="2023" name="Science">
        <title>Complex scaffold remodeling in plant triterpene biosynthesis.</title>
        <authorList>
            <person name="De La Pena R."/>
            <person name="Hodgson H."/>
            <person name="Liu J.C."/>
            <person name="Stephenson M.J."/>
            <person name="Martin A.C."/>
            <person name="Owen C."/>
            <person name="Harkess A."/>
            <person name="Leebens-Mack J."/>
            <person name="Jimenez L.E."/>
            <person name="Osbourn A."/>
            <person name="Sattely E.S."/>
        </authorList>
    </citation>
    <scope>NUCLEOTIDE SEQUENCE [LARGE SCALE GENOMIC DNA]</scope>
    <source>
        <strain evidence="2">cv. JPN11</strain>
        <tissue evidence="1">Leaf</tissue>
    </source>
</reference>
<proteinExistence type="predicted"/>
<comment type="caution">
    <text evidence="1">The sequence shown here is derived from an EMBL/GenBank/DDBJ whole genome shotgun (WGS) entry which is preliminary data.</text>
</comment>
<dbReference type="EMBL" id="CM051404">
    <property type="protein sequence ID" value="KAJ4705732.1"/>
    <property type="molecule type" value="Genomic_DNA"/>
</dbReference>